<dbReference type="InterPro" id="IPR023578">
    <property type="entry name" value="Ras_GEF_dom_sf"/>
</dbReference>
<accession>A0A6A5BV70</accession>
<dbReference type="VEuPathDB" id="AmoebaDB:FDP41_003888"/>
<dbReference type="InterPro" id="IPR036964">
    <property type="entry name" value="RASGEF_cat_dom_sf"/>
</dbReference>
<dbReference type="GO" id="GO:0005886">
    <property type="term" value="C:plasma membrane"/>
    <property type="evidence" value="ECO:0007669"/>
    <property type="project" value="TreeGrafter"/>
</dbReference>
<dbReference type="GeneID" id="68111106"/>
<dbReference type="InterPro" id="IPR008937">
    <property type="entry name" value="Ras-like_GEF"/>
</dbReference>
<sequence length="425" mass="49495">MMDRLLRFGMNLTVKSIEEESGTLRSSDYLHDDSKNSSELLDTITMDNILQCNFRDKSTSCHTRPPPHSKVTNFGHEDASFDDIPLNELLEAFLHTSNDEFMNCFVSSCSLFISTLTFIDYISMHFEKTNLIEKKLSLWILQYLKFILSDDRLQDKLNKLLFVLEKTGMITTSSAQTLRMIAQGLPMITSKSRVIFFAPEIQNLQNCYFSFWEMNECDIARQICLQDEFILTQILPQELFVMRASTSVIAITERYNRLCIWASSSVYLQDTLDWKAFEKLLLIAQYLKKFKNYSSFFSLMQGLAKSLNGQTPNSHDHNPAVTQMLNLFRELSLTEFNMSASRNLDSPCIPFYTPYWMLLNELQDGEPFVEEKGDDETTLVHWQKIKKIHVVIREIEKYQTQIKKTPYPFRANVVIQNLIEHTIRS</sequence>
<dbReference type="PROSITE" id="PS50009">
    <property type="entry name" value="RASGEF_CAT"/>
    <property type="match status" value="1"/>
</dbReference>
<dbReference type="GO" id="GO:0007265">
    <property type="term" value="P:Ras protein signal transduction"/>
    <property type="evidence" value="ECO:0007669"/>
    <property type="project" value="TreeGrafter"/>
</dbReference>
<evidence type="ECO:0000313" key="5">
    <source>
        <dbReference type="Proteomes" id="UP000444721"/>
    </source>
</evidence>
<dbReference type="OMA" id="CETIRMM"/>
<name>A0A6A5BV70_NAEFO</name>
<comment type="caution">
    <text evidence="4">The sequence shown here is derived from an EMBL/GenBank/DDBJ whole genome shotgun (WGS) entry which is preliminary data.</text>
</comment>
<dbReference type="EMBL" id="VFQX01000035">
    <property type="protein sequence ID" value="KAF0977235.1"/>
    <property type="molecule type" value="Genomic_DNA"/>
</dbReference>
<organism evidence="4 5">
    <name type="scientific">Naegleria fowleri</name>
    <name type="common">Brain eating amoeba</name>
    <dbReference type="NCBI Taxonomy" id="5763"/>
    <lineage>
        <taxon>Eukaryota</taxon>
        <taxon>Discoba</taxon>
        <taxon>Heterolobosea</taxon>
        <taxon>Tetramitia</taxon>
        <taxon>Eutetramitia</taxon>
        <taxon>Vahlkampfiidae</taxon>
        <taxon>Naegleria</taxon>
    </lineage>
</organism>
<dbReference type="VEuPathDB" id="AmoebaDB:NF0017300"/>
<dbReference type="GO" id="GO:0005085">
    <property type="term" value="F:guanyl-nucleotide exchange factor activity"/>
    <property type="evidence" value="ECO:0007669"/>
    <property type="project" value="UniProtKB-KW"/>
</dbReference>
<protein>
    <recommendedName>
        <fullName evidence="3">Ras-GEF domain-containing protein</fullName>
    </recommendedName>
</protein>
<evidence type="ECO:0000256" key="1">
    <source>
        <dbReference type="ARBA" id="ARBA00022658"/>
    </source>
</evidence>
<dbReference type="Gene3D" id="1.10.840.10">
    <property type="entry name" value="Ras guanine-nucleotide exchange factors catalytic domain"/>
    <property type="match status" value="1"/>
</dbReference>
<dbReference type="PANTHER" id="PTHR23113:SF99">
    <property type="entry name" value="RASGEF DOMAIN-CONTAINING PROTEIN"/>
    <property type="match status" value="1"/>
</dbReference>
<gene>
    <name evidence="4" type="ORF">FDP41_003888</name>
</gene>
<dbReference type="SUPFAM" id="SSF48366">
    <property type="entry name" value="Ras GEF"/>
    <property type="match status" value="1"/>
</dbReference>
<feature type="domain" description="Ras-GEF" evidence="3">
    <location>
        <begin position="215"/>
        <end position="425"/>
    </location>
</feature>
<dbReference type="AlphaFoldDB" id="A0A6A5BV70"/>
<evidence type="ECO:0000259" key="3">
    <source>
        <dbReference type="PROSITE" id="PS50009"/>
    </source>
</evidence>
<evidence type="ECO:0000313" key="4">
    <source>
        <dbReference type="EMBL" id="KAF0977235.1"/>
    </source>
</evidence>
<dbReference type="VEuPathDB" id="AmoebaDB:NfTy_063620"/>
<keyword evidence="5" id="KW-1185">Reference proteome</keyword>
<dbReference type="SMART" id="SM00147">
    <property type="entry name" value="RasGEF"/>
    <property type="match status" value="1"/>
</dbReference>
<keyword evidence="1 2" id="KW-0344">Guanine-nucleotide releasing factor</keyword>
<dbReference type="PANTHER" id="PTHR23113">
    <property type="entry name" value="GUANINE NUCLEOTIDE EXCHANGE FACTOR"/>
    <property type="match status" value="1"/>
</dbReference>
<dbReference type="RefSeq" id="XP_044561948.1">
    <property type="nucleotide sequence ID" value="XM_044707241.1"/>
</dbReference>
<dbReference type="Proteomes" id="UP000444721">
    <property type="component" value="Unassembled WGS sequence"/>
</dbReference>
<dbReference type="OrthoDB" id="28357at2759"/>
<reference evidence="4 5" key="1">
    <citation type="journal article" date="2019" name="Sci. Rep.">
        <title>Nanopore sequencing improves the draft genome of the human pathogenic amoeba Naegleria fowleri.</title>
        <authorList>
            <person name="Liechti N."/>
            <person name="Schurch N."/>
            <person name="Bruggmann R."/>
            <person name="Wittwer M."/>
        </authorList>
    </citation>
    <scope>NUCLEOTIDE SEQUENCE [LARGE SCALE GENOMIC DNA]</scope>
    <source>
        <strain evidence="4 5">ATCC 30894</strain>
    </source>
</reference>
<proteinExistence type="predicted"/>
<dbReference type="Pfam" id="PF00617">
    <property type="entry name" value="RasGEF"/>
    <property type="match status" value="1"/>
</dbReference>
<evidence type="ECO:0000256" key="2">
    <source>
        <dbReference type="PROSITE-ProRule" id="PRU00168"/>
    </source>
</evidence>
<dbReference type="InterPro" id="IPR001895">
    <property type="entry name" value="RASGEF_cat_dom"/>
</dbReference>